<dbReference type="Proteomes" id="UP000272942">
    <property type="component" value="Unassembled WGS sequence"/>
</dbReference>
<dbReference type="GO" id="GO:0005868">
    <property type="term" value="C:cytoplasmic dynein complex"/>
    <property type="evidence" value="ECO:0007669"/>
    <property type="project" value="TreeGrafter"/>
</dbReference>
<gene>
    <name evidence="2" type="ORF">ECPE_LOCUS12886</name>
</gene>
<keyword evidence="1" id="KW-0206">Cytoskeleton</keyword>
<dbReference type="AlphaFoldDB" id="A0A183B101"/>
<organism evidence="4">
    <name type="scientific">Echinostoma caproni</name>
    <dbReference type="NCBI Taxonomy" id="27848"/>
    <lineage>
        <taxon>Eukaryota</taxon>
        <taxon>Metazoa</taxon>
        <taxon>Spiralia</taxon>
        <taxon>Lophotrochozoa</taxon>
        <taxon>Platyhelminthes</taxon>
        <taxon>Trematoda</taxon>
        <taxon>Digenea</taxon>
        <taxon>Plagiorchiida</taxon>
        <taxon>Echinostomata</taxon>
        <taxon>Echinostomatoidea</taxon>
        <taxon>Echinostomatidae</taxon>
        <taxon>Echinostoma</taxon>
    </lineage>
</organism>
<dbReference type="PANTHER" id="PTHR11886">
    <property type="entry name" value="DYNEIN LIGHT CHAIN"/>
    <property type="match status" value="1"/>
</dbReference>
<proteinExistence type="inferred from homology"/>
<dbReference type="Pfam" id="PF01221">
    <property type="entry name" value="Dynein_light"/>
    <property type="match status" value="1"/>
</dbReference>
<reference evidence="4" key="1">
    <citation type="submission" date="2016-06" db="UniProtKB">
        <authorList>
            <consortium name="WormBaseParasite"/>
        </authorList>
    </citation>
    <scope>IDENTIFICATION</scope>
</reference>
<evidence type="ECO:0000313" key="2">
    <source>
        <dbReference type="EMBL" id="VDP90158.1"/>
    </source>
</evidence>
<evidence type="ECO:0000313" key="3">
    <source>
        <dbReference type="Proteomes" id="UP000272942"/>
    </source>
</evidence>
<comment type="similarity">
    <text evidence="1">Belongs to the dynein light chain family.</text>
</comment>
<name>A0A183B101_9TREM</name>
<sequence>MESKPVLTDSLTPRQALIKNVDLSEDGQTDALLFTAEALDRFEKNYDIACYIKRGFERKYGGIWHCVAGQKFVA</sequence>
<dbReference type="Gene3D" id="3.30.740.10">
    <property type="entry name" value="Protein Inhibitor Of Neuronal Nitric Oxide Synthase"/>
    <property type="match status" value="1"/>
</dbReference>
<dbReference type="SUPFAM" id="SSF54648">
    <property type="entry name" value="DLC"/>
    <property type="match status" value="1"/>
</dbReference>
<keyword evidence="1" id="KW-0505">Motor protein</keyword>
<dbReference type="GO" id="GO:0007017">
    <property type="term" value="P:microtubule-based process"/>
    <property type="evidence" value="ECO:0007669"/>
    <property type="project" value="InterPro"/>
</dbReference>
<accession>A0A183B101</accession>
<dbReference type="GO" id="GO:0005874">
    <property type="term" value="C:microtubule"/>
    <property type="evidence" value="ECO:0007669"/>
    <property type="project" value="UniProtKB-KW"/>
</dbReference>
<protein>
    <recommendedName>
        <fullName evidence="1">Dynein light chain</fullName>
    </recommendedName>
</protein>
<keyword evidence="1" id="KW-0243">Dynein</keyword>
<dbReference type="SMART" id="SM01375">
    <property type="entry name" value="Dynein_light"/>
    <property type="match status" value="1"/>
</dbReference>
<reference evidence="2 3" key="2">
    <citation type="submission" date="2018-11" db="EMBL/GenBank/DDBJ databases">
        <authorList>
            <consortium name="Pathogen Informatics"/>
        </authorList>
    </citation>
    <scope>NUCLEOTIDE SEQUENCE [LARGE SCALE GENOMIC DNA]</scope>
    <source>
        <strain evidence="2 3">Egypt</strain>
    </source>
</reference>
<comment type="subcellular location">
    <subcellularLocation>
        <location evidence="1">Cytoplasm</location>
        <location evidence="1">Cytoskeleton</location>
    </subcellularLocation>
</comment>
<evidence type="ECO:0000313" key="4">
    <source>
        <dbReference type="WBParaSite" id="ECPE_0001292401-mRNA-1"/>
    </source>
</evidence>
<dbReference type="EMBL" id="UZAN01053820">
    <property type="protein sequence ID" value="VDP90158.1"/>
    <property type="molecule type" value="Genomic_DNA"/>
</dbReference>
<dbReference type="PANTHER" id="PTHR11886:SF35">
    <property type="entry name" value="DYNEIN LIGHT CHAIN"/>
    <property type="match status" value="1"/>
</dbReference>
<dbReference type="OrthoDB" id="10033309at2759"/>
<dbReference type="InterPro" id="IPR001372">
    <property type="entry name" value="Dynein_light_chain_typ-1/2"/>
</dbReference>
<dbReference type="InterPro" id="IPR037177">
    <property type="entry name" value="DLC_sf"/>
</dbReference>
<keyword evidence="3" id="KW-1185">Reference proteome</keyword>
<dbReference type="WBParaSite" id="ECPE_0001292401-mRNA-1">
    <property type="protein sequence ID" value="ECPE_0001292401-mRNA-1"/>
    <property type="gene ID" value="ECPE_0001292401"/>
</dbReference>
<keyword evidence="1" id="KW-0493">Microtubule</keyword>
<evidence type="ECO:0000256" key="1">
    <source>
        <dbReference type="RuleBase" id="RU365010"/>
    </source>
</evidence>
<dbReference type="GO" id="GO:0045505">
    <property type="term" value="F:dynein intermediate chain binding"/>
    <property type="evidence" value="ECO:0007669"/>
    <property type="project" value="TreeGrafter"/>
</dbReference>
<keyword evidence="1" id="KW-0963">Cytoplasm</keyword>